<proteinExistence type="predicted"/>
<reference evidence="1" key="1">
    <citation type="submission" date="2018-05" db="EMBL/GenBank/DDBJ databases">
        <authorList>
            <person name="Lanie J.A."/>
            <person name="Ng W.-L."/>
            <person name="Kazmierczak K.M."/>
            <person name="Andrzejewski T.M."/>
            <person name="Davidsen T.M."/>
            <person name="Wayne K.J."/>
            <person name="Tettelin H."/>
            <person name="Glass J.I."/>
            <person name="Rusch D."/>
            <person name="Podicherti R."/>
            <person name="Tsui H.-C.T."/>
            <person name="Winkler M.E."/>
        </authorList>
    </citation>
    <scope>NUCLEOTIDE SEQUENCE</scope>
</reference>
<evidence type="ECO:0000313" key="1">
    <source>
        <dbReference type="EMBL" id="SVE20430.1"/>
    </source>
</evidence>
<accession>A0A383BKT4</accession>
<dbReference type="SUPFAM" id="SSF55729">
    <property type="entry name" value="Acyl-CoA N-acyltransferases (Nat)"/>
    <property type="match status" value="1"/>
</dbReference>
<name>A0A383BKT4_9ZZZZ</name>
<feature type="non-terminal residue" evidence="1">
    <location>
        <position position="1"/>
    </location>
</feature>
<organism evidence="1">
    <name type="scientific">marine metagenome</name>
    <dbReference type="NCBI Taxonomy" id="408172"/>
    <lineage>
        <taxon>unclassified sequences</taxon>
        <taxon>metagenomes</taxon>
        <taxon>ecological metagenomes</taxon>
    </lineage>
</organism>
<gene>
    <name evidence="1" type="ORF">METZ01_LOCUS473284</name>
</gene>
<dbReference type="Gene3D" id="3.40.630.30">
    <property type="match status" value="1"/>
</dbReference>
<dbReference type="Pfam" id="PF13527">
    <property type="entry name" value="Acetyltransf_9"/>
    <property type="match status" value="1"/>
</dbReference>
<feature type="non-terminal residue" evidence="1">
    <location>
        <position position="245"/>
    </location>
</feature>
<protein>
    <submittedName>
        <fullName evidence="1">Uncharacterized protein</fullName>
    </submittedName>
</protein>
<dbReference type="EMBL" id="UINC01201200">
    <property type="protein sequence ID" value="SVE20430.1"/>
    <property type="molecule type" value="Genomic_DNA"/>
</dbReference>
<sequence length="245" mass="27465">NDERRVVSDLFATGECEVGTIDNVAECAVQWVPGSMRYQDEALQLGAVTVVTTSHIARRLGFAGDLTARSIARQYKAGMDVSALGIFDQGFYDKLGYGTGPYETLTQFDPTKLNVDMPDRSPQRLTVDDYGHIHQCMSKRRMHHGGATLSSPENTKAELELTENHFGLGYFDGPDGSLSHFIWGEMKGEHGPYQIDLRAYQTDEQLLELLGLMKSLGDQVNSFKIMEFGEFQLQDLLDQPFRTER</sequence>
<dbReference type="AlphaFoldDB" id="A0A383BKT4"/>
<dbReference type="InterPro" id="IPR016181">
    <property type="entry name" value="Acyl_CoA_acyltransferase"/>
</dbReference>